<evidence type="ECO:0000313" key="3">
    <source>
        <dbReference type="Proteomes" id="UP000070258"/>
    </source>
</evidence>
<name>A0A138AIA3_9ACTN</name>
<feature type="region of interest" description="Disordered" evidence="1">
    <location>
        <begin position="1"/>
        <end position="20"/>
    </location>
</feature>
<evidence type="ECO:0000256" key="1">
    <source>
        <dbReference type="SAM" id="MobiDB-lite"/>
    </source>
</evidence>
<proteinExistence type="predicted"/>
<dbReference type="EMBL" id="LSRF01000033">
    <property type="protein sequence ID" value="KXP10142.1"/>
    <property type="molecule type" value="Genomic_DNA"/>
</dbReference>
<dbReference type="OrthoDB" id="2873444at2"/>
<dbReference type="RefSeq" id="WP_068571178.1">
    <property type="nucleotide sequence ID" value="NZ_LSRF01000033.1"/>
</dbReference>
<dbReference type="STRING" id="239498.AXK60_06560"/>
<sequence length="177" mass="19779">MSSKNDSEQADEVATQHPAPDDDWMLADLVALVNDMVETEFEIGLTLWTSSGMVSGLLISGFRYFDLLSDALRIDTEGMAEAEARQLHVRNVFADYFGNYKDIYKRHEDSSAEGDDEAGKLSPRPAYMHLRSVRYGPNFPAPREGDVELFWRGRLTEISGWSVSQVGGAQAAPERPF</sequence>
<accession>A0A138AIA3</accession>
<reference evidence="3" key="1">
    <citation type="submission" date="2016-02" db="EMBL/GenBank/DDBJ databases">
        <authorList>
            <person name="Wen L."/>
            <person name="He K."/>
            <person name="Yang H."/>
        </authorList>
    </citation>
    <scope>NUCLEOTIDE SEQUENCE [LARGE SCALE GENOMIC DNA]</scope>
    <source>
        <strain evidence="3">JCM 15929</strain>
    </source>
</reference>
<evidence type="ECO:0000313" key="2">
    <source>
        <dbReference type="EMBL" id="KXP10142.1"/>
    </source>
</evidence>
<gene>
    <name evidence="2" type="ORF">AXK60_06560</name>
</gene>
<dbReference type="AlphaFoldDB" id="A0A138AIA3"/>
<protein>
    <recommendedName>
        <fullName evidence="4">Gas vesicle protein</fullName>
    </recommendedName>
</protein>
<comment type="caution">
    <text evidence="2">The sequence shown here is derived from an EMBL/GenBank/DDBJ whole genome shotgun (WGS) entry which is preliminary data.</text>
</comment>
<dbReference type="Proteomes" id="UP000070258">
    <property type="component" value="Unassembled WGS sequence"/>
</dbReference>
<evidence type="ECO:0008006" key="4">
    <source>
        <dbReference type="Google" id="ProtNLM"/>
    </source>
</evidence>
<organism evidence="2 3">
    <name type="scientific">Tsukamurella pseudospumae</name>
    <dbReference type="NCBI Taxonomy" id="239498"/>
    <lineage>
        <taxon>Bacteria</taxon>
        <taxon>Bacillati</taxon>
        <taxon>Actinomycetota</taxon>
        <taxon>Actinomycetes</taxon>
        <taxon>Mycobacteriales</taxon>
        <taxon>Tsukamurellaceae</taxon>
        <taxon>Tsukamurella</taxon>
    </lineage>
</organism>